<dbReference type="InterPro" id="IPR035396">
    <property type="entry name" value="Bac_rhamnosid6H"/>
</dbReference>
<dbReference type="EMBL" id="VUJW01000003">
    <property type="protein sequence ID" value="KAA1428084.1"/>
    <property type="molecule type" value="Genomic_DNA"/>
</dbReference>
<dbReference type="GO" id="GO:0005975">
    <property type="term" value="P:carbohydrate metabolic process"/>
    <property type="evidence" value="ECO:0007669"/>
    <property type="project" value="InterPro"/>
</dbReference>
<dbReference type="PANTHER" id="PTHR33307:SF6">
    <property type="entry name" value="ALPHA-RHAMNOSIDASE (EUROFUNG)-RELATED"/>
    <property type="match status" value="1"/>
</dbReference>
<evidence type="ECO:0000259" key="4">
    <source>
        <dbReference type="PROSITE" id="PS50853"/>
    </source>
</evidence>
<organism evidence="5 6">
    <name type="scientific">Nocardioides antri</name>
    <dbReference type="NCBI Taxonomy" id="2607659"/>
    <lineage>
        <taxon>Bacteria</taxon>
        <taxon>Bacillati</taxon>
        <taxon>Actinomycetota</taxon>
        <taxon>Actinomycetes</taxon>
        <taxon>Propionibacteriales</taxon>
        <taxon>Nocardioidaceae</taxon>
        <taxon>Nocardioides</taxon>
    </lineage>
</organism>
<dbReference type="Gene3D" id="2.60.40.10">
    <property type="entry name" value="Immunoglobulins"/>
    <property type="match status" value="1"/>
</dbReference>
<gene>
    <name evidence="5" type="ORF">F0U47_09870</name>
</gene>
<accession>A0A5B1M5S1</accession>
<evidence type="ECO:0000256" key="1">
    <source>
        <dbReference type="ARBA" id="ARBA00001445"/>
    </source>
</evidence>
<dbReference type="SUPFAM" id="SSF48208">
    <property type="entry name" value="Six-hairpin glycosidases"/>
    <property type="match status" value="1"/>
</dbReference>
<dbReference type="Gene3D" id="2.60.120.260">
    <property type="entry name" value="Galactose-binding domain-like"/>
    <property type="match status" value="2"/>
</dbReference>
<dbReference type="InterPro" id="IPR008902">
    <property type="entry name" value="Rhamnosid_concanavalin"/>
</dbReference>
<evidence type="ECO:0000313" key="6">
    <source>
        <dbReference type="Proteomes" id="UP000324351"/>
    </source>
</evidence>
<keyword evidence="6" id="KW-1185">Reference proteome</keyword>
<dbReference type="PANTHER" id="PTHR33307">
    <property type="entry name" value="ALPHA-RHAMNOSIDASE (EUROFUNG)"/>
    <property type="match status" value="1"/>
</dbReference>
<keyword evidence="3" id="KW-0378">Hydrolase</keyword>
<dbReference type="InterPro" id="IPR012341">
    <property type="entry name" value="6hp_glycosidase-like_sf"/>
</dbReference>
<dbReference type="Pfam" id="PF17389">
    <property type="entry name" value="Bac_rhamnosid6H"/>
    <property type="match status" value="1"/>
</dbReference>
<dbReference type="Gene3D" id="2.60.120.560">
    <property type="entry name" value="Exo-inulinase, domain 1"/>
    <property type="match status" value="1"/>
</dbReference>
<dbReference type="InterPro" id="IPR035398">
    <property type="entry name" value="Bac_rhamnosid_C"/>
</dbReference>
<dbReference type="AlphaFoldDB" id="A0A5B1M5S1"/>
<evidence type="ECO:0000256" key="3">
    <source>
        <dbReference type="ARBA" id="ARBA00022801"/>
    </source>
</evidence>
<dbReference type="Proteomes" id="UP000324351">
    <property type="component" value="Unassembled WGS sequence"/>
</dbReference>
<dbReference type="EC" id="3.2.1.40" evidence="2"/>
<dbReference type="InterPro" id="IPR013320">
    <property type="entry name" value="ConA-like_dom_sf"/>
</dbReference>
<evidence type="ECO:0000313" key="5">
    <source>
        <dbReference type="EMBL" id="KAA1428084.1"/>
    </source>
</evidence>
<dbReference type="InterPro" id="IPR003961">
    <property type="entry name" value="FN3_dom"/>
</dbReference>
<sequence>MLGARRRTPLVVALLVLGALLVAVGPSAARSAAPSALPSGLTVEQRTTPSDIADLTAPILGWRVPSARQSAYQVQVATSRAALASGNLVWDSRKVTSPASTNVPYAGPALAPGEGYEWRVRTWSGDGRVSPWSLPAHFGTALGGDWGDSRPIWLGAPAALGWRGYSLEATFSITTQNATIVFNAQDADNYLMWQLRGDGVNQLAPHQRVNGTFTQLKSVPLGVSLQRGTDYRIRIEVTGSTVRTYLDGSLVDTTEGVRFTSGSIGFRTGGSERSTWDDLSVTGADGTVLYDNDFESPSSDFPCGTVSGGRLAIGTGQNCVYGVGSTDWAFLRGKFETAPGKEVAWATAFATGSSPEPGRQYVYKLWLNGRFVGLGPTRSISTETRYDGFDVTDLVREGGANALGALAWTTRDKRFQAQVVVEYVDGSRQTFGTGEGWTTMPGSSVFPSAGSIGTSYFTAPKENLQAAAYPLGFDTPGFDDSAWQPAAPKAAYDALVATPTDKVAQRLELPVEVVEKAPGHYFVDYGRTWVGGVSLDLEGTAGQVVDLRFGEELSSPQTVRYAMRTGNNYQDKWTLVDGPQHLETWGMRVFRYLEVIGAPPGLTAADFPALAQVYPFDTSGAVFSSSDDALNQVWELSRNTVEATNHNLYVDSWTREREPYEADSYLQMMANFFTSSDPTLGNYSIDYLLTRRTWPTEWPMYTILAMHDSFQQTGDVAQLERSYDQLVQKLPSEWVEQETGLIRKDFRSNGCNSQTDCDIVDWPSSERDGYVFRPYNTVINAIGYRSFMDMAAIAEALGKDADAASFRATGDRLRDAINQRLWDDTKGAYRDGLNADRTPVDHWAVHASVFASAFGVPDADRAARAADYVGSRGMQCSVYCAAFLIESLYNGDRSDLAYQLLTSTGTRSWLNMINDGAGATGEAWDASLKSNMTYSHPWAASPAYHVPQGMFGIRPTTPGYGTFAVRPQPQSVDWASVTLPTLKGGIGAAFHTVDGRTDVGVSVPGNTVASVHVPAGETAAEVVYVDGRATPAVRERGYLRVDGVPSGCHVLSTTAGGGPKDDARLTSICH</sequence>
<dbReference type="Gene3D" id="1.50.10.10">
    <property type="match status" value="1"/>
</dbReference>
<dbReference type="Pfam" id="PF05592">
    <property type="entry name" value="Bac_rhamnosid"/>
    <property type="match status" value="1"/>
</dbReference>
<reference evidence="5 6" key="2">
    <citation type="submission" date="2019-09" db="EMBL/GenBank/DDBJ databases">
        <authorList>
            <person name="Jin C."/>
        </authorList>
    </citation>
    <scope>NUCLEOTIDE SEQUENCE [LARGE SCALE GENOMIC DNA]</scope>
    <source>
        <strain evidence="5 6">BN140041</strain>
    </source>
</reference>
<dbReference type="Pfam" id="PF25788">
    <property type="entry name" value="Ig_Rha78A_N"/>
    <property type="match status" value="1"/>
</dbReference>
<comment type="catalytic activity">
    <reaction evidence="1">
        <text>Hydrolysis of terminal non-reducing alpha-L-rhamnose residues in alpha-L-rhamnosides.</text>
        <dbReference type="EC" id="3.2.1.40"/>
    </reaction>
</comment>
<proteinExistence type="predicted"/>
<comment type="caution">
    <text evidence="5">The sequence shown here is derived from an EMBL/GenBank/DDBJ whole genome shotgun (WGS) entry which is preliminary data.</text>
</comment>
<dbReference type="Pfam" id="PF17390">
    <property type="entry name" value="Bac_rhamnosid_C"/>
    <property type="match status" value="1"/>
</dbReference>
<dbReference type="SUPFAM" id="SSF49899">
    <property type="entry name" value="Concanavalin A-like lectins/glucanases"/>
    <property type="match status" value="1"/>
</dbReference>
<dbReference type="InterPro" id="IPR008928">
    <property type="entry name" value="6-hairpin_glycosidase_sf"/>
</dbReference>
<dbReference type="Pfam" id="PF08531">
    <property type="entry name" value="Bac_rhamnosid_N"/>
    <property type="match status" value="1"/>
</dbReference>
<name>A0A5B1M5S1_9ACTN</name>
<dbReference type="PROSITE" id="PS50853">
    <property type="entry name" value="FN3"/>
    <property type="match status" value="1"/>
</dbReference>
<reference evidence="5 6" key="1">
    <citation type="submission" date="2019-09" db="EMBL/GenBank/DDBJ databases">
        <title>Nocardioides panacisoli sp. nov., isolated from the soil of a ginseng field.</title>
        <authorList>
            <person name="Cho C."/>
        </authorList>
    </citation>
    <scope>NUCLEOTIDE SEQUENCE [LARGE SCALE GENOMIC DNA]</scope>
    <source>
        <strain evidence="5 6">BN140041</strain>
    </source>
</reference>
<dbReference type="InterPro" id="IPR013737">
    <property type="entry name" value="Bac_rhamnosid_N"/>
</dbReference>
<protein>
    <recommendedName>
        <fullName evidence="2">alpha-L-rhamnosidase</fullName>
        <ecNumber evidence="2">3.2.1.40</ecNumber>
    </recommendedName>
</protein>
<evidence type="ECO:0000256" key="2">
    <source>
        <dbReference type="ARBA" id="ARBA00012652"/>
    </source>
</evidence>
<dbReference type="GO" id="GO:0030596">
    <property type="term" value="F:alpha-L-rhamnosidase activity"/>
    <property type="evidence" value="ECO:0007669"/>
    <property type="project" value="UniProtKB-EC"/>
</dbReference>
<feature type="domain" description="Fibronectin type-III" evidence="4">
    <location>
        <begin position="37"/>
        <end position="143"/>
    </location>
</feature>
<dbReference type="InterPro" id="IPR013783">
    <property type="entry name" value="Ig-like_fold"/>
</dbReference>
<dbReference type="Gene3D" id="2.60.420.10">
    <property type="entry name" value="Maltose phosphorylase, domain 3"/>
    <property type="match status" value="1"/>
</dbReference>
<dbReference type="InterPro" id="IPR016007">
    <property type="entry name" value="Alpha_rhamnosid"/>
</dbReference>